<dbReference type="Gramene" id="EOY00006">
    <property type="protein sequence ID" value="EOY00006"/>
    <property type="gene ID" value="TCM_009324"/>
</dbReference>
<dbReference type="EMBL" id="CM001880">
    <property type="protein sequence ID" value="EOY00006.1"/>
    <property type="molecule type" value="Genomic_DNA"/>
</dbReference>
<evidence type="ECO:0000313" key="2">
    <source>
        <dbReference type="Proteomes" id="UP000026915"/>
    </source>
</evidence>
<gene>
    <name evidence="1" type="ORF">TCM_009324</name>
</gene>
<evidence type="ECO:0000313" key="1">
    <source>
        <dbReference type="EMBL" id="EOY00006.1"/>
    </source>
</evidence>
<name>A0A061E4V0_THECC</name>
<accession>A0A061E4V0</accession>
<dbReference type="AlphaFoldDB" id="A0A061E4V0"/>
<dbReference type="Proteomes" id="UP000026915">
    <property type="component" value="Chromosome 2"/>
</dbReference>
<sequence>MGEVKCHSQKSTKSKVVEICPLSILSWDSHHSSMGETKCHSQNLRKFEDFRNYLSYVHDEYEINVVILASKC</sequence>
<reference evidence="1 2" key="1">
    <citation type="journal article" date="2013" name="Genome Biol.">
        <title>The genome sequence of the most widely cultivated cacao type and its use to identify candidate genes regulating pod color.</title>
        <authorList>
            <person name="Motamayor J.C."/>
            <person name="Mockaitis K."/>
            <person name="Schmutz J."/>
            <person name="Haiminen N."/>
            <person name="Iii D.L."/>
            <person name="Cornejo O."/>
            <person name="Findley S.D."/>
            <person name="Zheng P."/>
            <person name="Utro F."/>
            <person name="Royaert S."/>
            <person name="Saski C."/>
            <person name="Jenkins J."/>
            <person name="Podicheti R."/>
            <person name="Zhao M."/>
            <person name="Scheffler B.E."/>
            <person name="Stack J.C."/>
            <person name="Feltus F.A."/>
            <person name="Mustiga G.M."/>
            <person name="Amores F."/>
            <person name="Phillips W."/>
            <person name="Marelli J.P."/>
            <person name="May G.D."/>
            <person name="Shapiro H."/>
            <person name="Ma J."/>
            <person name="Bustamante C.D."/>
            <person name="Schnell R.J."/>
            <person name="Main D."/>
            <person name="Gilbert D."/>
            <person name="Parida L."/>
            <person name="Kuhn D.N."/>
        </authorList>
    </citation>
    <scope>NUCLEOTIDE SEQUENCE [LARGE SCALE GENOMIC DNA]</scope>
    <source>
        <strain evidence="2">cv. Matina 1-6</strain>
    </source>
</reference>
<dbReference type="InParanoid" id="A0A061E4V0"/>
<organism evidence="1 2">
    <name type="scientific">Theobroma cacao</name>
    <name type="common">Cacao</name>
    <name type="synonym">Cocoa</name>
    <dbReference type="NCBI Taxonomy" id="3641"/>
    <lineage>
        <taxon>Eukaryota</taxon>
        <taxon>Viridiplantae</taxon>
        <taxon>Streptophyta</taxon>
        <taxon>Embryophyta</taxon>
        <taxon>Tracheophyta</taxon>
        <taxon>Spermatophyta</taxon>
        <taxon>Magnoliopsida</taxon>
        <taxon>eudicotyledons</taxon>
        <taxon>Gunneridae</taxon>
        <taxon>Pentapetalae</taxon>
        <taxon>rosids</taxon>
        <taxon>malvids</taxon>
        <taxon>Malvales</taxon>
        <taxon>Malvaceae</taxon>
        <taxon>Byttnerioideae</taxon>
        <taxon>Theobroma</taxon>
    </lineage>
</organism>
<dbReference type="HOGENOM" id="CLU_2727303_0_0_1"/>
<proteinExistence type="predicted"/>
<keyword evidence="2" id="KW-1185">Reference proteome</keyword>
<protein>
    <submittedName>
        <fullName evidence="1">Uncharacterized protein</fullName>
    </submittedName>
</protein>